<name>A0A1M5JR89_9BRAD</name>
<protein>
    <submittedName>
        <fullName evidence="1">Uncharacterized protein</fullName>
    </submittedName>
</protein>
<accession>A0A1M5JR89</accession>
<dbReference type="Proteomes" id="UP000190675">
    <property type="component" value="Chromosome I"/>
</dbReference>
<reference evidence="1 2" key="1">
    <citation type="submission" date="2016-11" db="EMBL/GenBank/DDBJ databases">
        <authorList>
            <person name="Jaros S."/>
            <person name="Januszkiewicz K."/>
            <person name="Wedrychowicz H."/>
        </authorList>
    </citation>
    <scope>NUCLEOTIDE SEQUENCE [LARGE SCALE GENOMIC DNA]</scope>
    <source>
        <strain evidence="1 2">GAS242</strain>
    </source>
</reference>
<dbReference type="AlphaFoldDB" id="A0A1M5JR89"/>
<organism evidence="1 2">
    <name type="scientific">Bradyrhizobium erythrophlei</name>
    <dbReference type="NCBI Taxonomy" id="1437360"/>
    <lineage>
        <taxon>Bacteria</taxon>
        <taxon>Pseudomonadati</taxon>
        <taxon>Pseudomonadota</taxon>
        <taxon>Alphaproteobacteria</taxon>
        <taxon>Hyphomicrobiales</taxon>
        <taxon>Nitrobacteraceae</taxon>
        <taxon>Bradyrhizobium</taxon>
    </lineage>
</organism>
<dbReference type="EMBL" id="LT670818">
    <property type="protein sequence ID" value="SHG43038.1"/>
    <property type="molecule type" value="Genomic_DNA"/>
</dbReference>
<evidence type="ECO:0000313" key="1">
    <source>
        <dbReference type="EMBL" id="SHG43038.1"/>
    </source>
</evidence>
<sequence length="72" mass="8283">MKIVAAGGMCIRTTNNGLDRNAYNFALSMQNDNKPVLAEAEAHTPEHWRHDYKRGYYWLALQLRRALPRGPL</sequence>
<evidence type="ECO:0000313" key="2">
    <source>
        <dbReference type="Proteomes" id="UP000190675"/>
    </source>
</evidence>
<gene>
    <name evidence="1" type="ORF">SAMN05444169_2431</name>
</gene>
<proteinExistence type="predicted"/>
<dbReference type="RefSeq" id="WP_079566175.1">
    <property type="nucleotide sequence ID" value="NZ_LT670818.1"/>
</dbReference>